<name>A0A3B0LZN3_9GAMM</name>
<gene>
    <name evidence="2" type="ORF">ARTV_1995</name>
</gene>
<accession>A0A3B0LZN3</accession>
<dbReference type="PROSITE" id="PS51257">
    <property type="entry name" value="PROKAR_LIPOPROTEIN"/>
    <property type="match status" value="1"/>
</dbReference>
<evidence type="ECO:0008006" key="3">
    <source>
        <dbReference type="Google" id="ProtNLM"/>
    </source>
</evidence>
<dbReference type="EMBL" id="UFQR01000007">
    <property type="protein sequence ID" value="SSW95895.1"/>
    <property type="molecule type" value="Genomic_DNA"/>
</dbReference>
<feature type="signal peptide" evidence="1">
    <location>
        <begin position="1"/>
        <end position="18"/>
    </location>
</feature>
<reference evidence="2" key="1">
    <citation type="submission" date="2018-04" db="EMBL/GenBank/DDBJ databases">
        <authorList>
            <person name="Go L.Y."/>
            <person name="Mitchell J.A."/>
        </authorList>
    </citation>
    <scope>NUCLEOTIDE SEQUENCE</scope>
    <source>
        <strain evidence="2">ARTV</strain>
    </source>
</reference>
<organism evidence="2">
    <name type="scientific">Arsenophonus endosymbiont of Trialeurodes vaporariorum</name>
    <dbReference type="NCBI Taxonomy" id="235567"/>
    <lineage>
        <taxon>Bacteria</taxon>
        <taxon>Pseudomonadati</taxon>
        <taxon>Pseudomonadota</taxon>
        <taxon>Gammaproteobacteria</taxon>
        <taxon>Enterobacterales</taxon>
        <taxon>Morganellaceae</taxon>
        <taxon>Arsenophonus</taxon>
    </lineage>
</organism>
<sequence length="135" mass="14507" precursor="true">MKKLVLALIAMGMMSGCATIVGEKTQRIQINSNPSGAEFSVKDEKGSIIAQGKTPQGITLEKSEGGYFGKKSYEITLTKEGLKPVTLPLKASANGWYVAGNFFFGGLIGWLIVDPFNGGMYTLRPEKIDATLSQI</sequence>
<protein>
    <recommendedName>
        <fullName evidence="3">PEGA domain-containing protein</fullName>
    </recommendedName>
</protein>
<proteinExistence type="predicted"/>
<evidence type="ECO:0000256" key="1">
    <source>
        <dbReference type="SAM" id="SignalP"/>
    </source>
</evidence>
<keyword evidence="1" id="KW-0732">Signal</keyword>
<evidence type="ECO:0000313" key="2">
    <source>
        <dbReference type="EMBL" id="SSW95895.1"/>
    </source>
</evidence>
<dbReference type="AlphaFoldDB" id="A0A3B0LZN3"/>
<feature type="chain" id="PRO_5017346240" description="PEGA domain-containing protein" evidence="1">
    <location>
        <begin position="19"/>
        <end position="135"/>
    </location>
</feature>